<dbReference type="InterPro" id="IPR001920">
    <property type="entry name" value="Asp/Glu_race"/>
</dbReference>
<name>A0AAX4NGX7_9ARCH</name>
<dbReference type="InterPro" id="IPR004380">
    <property type="entry name" value="Asp_race"/>
</dbReference>
<protein>
    <submittedName>
        <fullName evidence="3">Amino acid racemase</fullName>
        <ecNumber evidence="3">5.1.1.-</ecNumber>
    </submittedName>
</protein>
<comment type="similarity">
    <text evidence="1">Belongs to the aspartate/glutamate racemases family.</text>
</comment>
<sequence>MRNEGEESPKLLGILGGMGPAATIDFMDKLVKVTAAKKDQDQIPALVYNNTQIPDRNEAFLRGGESPLPELIKSAKILEKSGCDIMAIPCNTAHIWFDEIANSTTMEVLNAPGIVSKKLSRGSRAGIICTTPVKLSGLYRDSLLERDVELFYPESQDAVMEAIYMVKSGKMHKAEQIFMEQVDSLRREGCERIIAGCSEVSVALGKSDPMQFLVDPMESLAAECARRFKKI</sequence>
<dbReference type="InterPro" id="IPR015942">
    <property type="entry name" value="Asp/Glu/hydantoin_racemase"/>
</dbReference>
<evidence type="ECO:0000256" key="2">
    <source>
        <dbReference type="ARBA" id="ARBA00023235"/>
    </source>
</evidence>
<dbReference type="PANTHER" id="PTHR21198:SF7">
    <property type="entry name" value="ASPARTATE-GLUTAMATE RACEMASE FAMILY"/>
    <property type="match status" value="1"/>
</dbReference>
<organism evidence="3 4">
    <name type="scientific">Oxyplasma meridianum</name>
    <dbReference type="NCBI Taxonomy" id="3073602"/>
    <lineage>
        <taxon>Archaea</taxon>
        <taxon>Methanobacteriati</taxon>
        <taxon>Thermoplasmatota</taxon>
        <taxon>Thermoplasmata</taxon>
        <taxon>Thermoplasmatales</taxon>
        <taxon>Thermoplasmataceae</taxon>
        <taxon>Oxyplasma</taxon>
    </lineage>
</organism>
<proteinExistence type="inferred from homology"/>
<dbReference type="Gene3D" id="3.40.50.1860">
    <property type="match status" value="2"/>
</dbReference>
<dbReference type="KEGG" id="omr:OXIME_000540"/>
<accession>A0AAX4NGX7</accession>
<keyword evidence="4" id="KW-1185">Reference proteome</keyword>
<dbReference type="AlphaFoldDB" id="A0AAX4NGX7"/>
<dbReference type="GeneID" id="95967267"/>
<dbReference type="NCBIfam" id="TIGR00035">
    <property type="entry name" value="asp_race"/>
    <property type="match status" value="1"/>
</dbReference>
<dbReference type="EC" id="5.1.1.-" evidence="3"/>
<evidence type="ECO:0000256" key="1">
    <source>
        <dbReference type="ARBA" id="ARBA00007847"/>
    </source>
</evidence>
<dbReference type="SUPFAM" id="SSF53681">
    <property type="entry name" value="Aspartate/glutamate racemase"/>
    <property type="match status" value="2"/>
</dbReference>
<evidence type="ECO:0000313" key="4">
    <source>
        <dbReference type="Proteomes" id="UP001451606"/>
    </source>
</evidence>
<reference evidence="3 4" key="1">
    <citation type="submission" date="2023-09" db="EMBL/GenBank/DDBJ databases">
        <authorList>
            <person name="Golyshina O.V."/>
            <person name="Lunev E.A."/>
            <person name="Bargiela R."/>
            <person name="Gaines M.C."/>
            <person name="Daum B."/>
            <person name="Bale N.J."/>
            <person name="Koenen M."/>
            <person name="Sinninghe Damst J.S."/>
            <person name="Yakimov M."/>
            <person name="Golyshin P.N."/>
        </authorList>
    </citation>
    <scope>NUCLEOTIDE SEQUENCE [LARGE SCALE GENOMIC DNA]</scope>
    <source>
        <strain evidence="3 4">M1</strain>
    </source>
</reference>
<dbReference type="Proteomes" id="UP001451606">
    <property type="component" value="Chromosome"/>
</dbReference>
<dbReference type="Pfam" id="PF01177">
    <property type="entry name" value="Asp_Glu_race"/>
    <property type="match status" value="1"/>
</dbReference>
<dbReference type="EMBL" id="CP133772">
    <property type="protein sequence ID" value="WYX99990.1"/>
    <property type="molecule type" value="Genomic_DNA"/>
</dbReference>
<dbReference type="RefSeq" id="WP_393971947.1">
    <property type="nucleotide sequence ID" value="NZ_CP133772.1"/>
</dbReference>
<evidence type="ECO:0000313" key="3">
    <source>
        <dbReference type="EMBL" id="WYX99990.1"/>
    </source>
</evidence>
<dbReference type="PANTHER" id="PTHR21198">
    <property type="entry name" value="GLUTAMATE RACEMASE"/>
    <property type="match status" value="1"/>
</dbReference>
<gene>
    <name evidence="3" type="ORF">OXIME_000540</name>
</gene>
<keyword evidence="2 3" id="KW-0413">Isomerase</keyword>
<dbReference type="GO" id="GO:0047661">
    <property type="term" value="F:amino-acid racemase activity"/>
    <property type="evidence" value="ECO:0007669"/>
    <property type="project" value="InterPro"/>
</dbReference>